<dbReference type="OrthoDB" id="770671at2"/>
<proteinExistence type="predicted"/>
<protein>
    <submittedName>
        <fullName evidence="1">Uncharacterized protein</fullName>
    </submittedName>
</protein>
<keyword evidence="2" id="KW-1185">Reference proteome</keyword>
<accession>A0A1G8ACP1</accession>
<dbReference type="AlphaFoldDB" id="A0A1G8ACP1"/>
<gene>
    <name evidence="1" type="ORF">SAMN05421827_11869</name>
</gene>
<dbReference type="RefSeq" id="WP_090502790.1">
    <property type="nucleotide sequence ID" value="NZ_FNCH01000018.1"/>
</dbReference>
<dbReference type="STRING" id="405671.SAMN05421827_11869"/>
<name>A0A1G8ACP1_9SPHI</name>
<evidence type="ECO:0000313" key="2">
    <source>
        <dbReference type="Proteomes" id="UP000199643"/>
    </source>
</evidence>
<organism evidence="1 2">
    <name type="scientific">Pedobacter terrae</name>
    <dbReference type="NCBI Taxonomy" id="405671"/>
    <lineage>
        <taxon>Bacteria</taxon>
        <taxon>Pseudomonadati</taxon>
        <taxon>Bacteroidota</taxon>
        <taxon>Sphingobacteriia</taxon>
        <taxon>Sphingobacteriales</taxon>
        <taxon>Sphingobacteriaceae</taxon>
        <taxon>Pedobacter</taxon>
    </lineage>
</organism>
<dbReference type="EMBL" id="FNCH01000018">
    <property type="protein sequence ID" value="SDH18110.1"/>
    <property type="molecule type" value="Genomic_DNA"/>
</dbReference>
<sequence>MSEEQTNPSAAYVTIFEEEFLQKLPVFYRYMILTETSSIGEMYAHTRFSKSAAHFSKEYIQYTPVNPYSNILLEEKEHD</sequence>
<dbReference type="Proteomes" id="UP000199643">
    <property type="component" value="Unassembled WGS sequence"/>
</dbReference>
<reference evidence="2" key="1">
    <citation type="submission" date="2016-10" db="EMBL/GenBank/DDBJ databases">
        <authorList>
            <person name="Varghese N."/>
            <person name="Submissions S."/>
        </authorList>
    </citation>
    <scope>NUCLEOTIDE SEQUENCE [LARGE SCALE GENOMIC DNA]</scope>
    <source>
        <strain evidence="2">DSM 17933</strain>
    </source>
</reference>
<evidence type="ECO:0000313" key="1">
    <source>
        <dbReference type="EMBL" id="SDH18110.1"/>
    </source>
</evidence>